<dbReference type="InterPro" id="IPR058625">
    <property type="entry name" value="MdtA-like_BSH"/>
</dbReference>
<evidence type="ECO:0000313" key="4">
    <source>
        <dbReference type="EMBL" id="MBJ3775097.1"/>
    </source>
</evidence>
<dbReference type="Gene3D" id="2.40.50.100">
    <property type="match status" value="1"/>
</dbReference>
<sequence length="366" mass="38992">MLSSFARHIATLFALAIGLVGVVAALYAWRLPPFASSVHLTEDAYVRGKVTALAPQLSGIVADVDVADYDRVSAGDVLVRIDDRIYRERLAQAEAALDGAKAALANAEQDRSTAEAKIASADAGVSSAEAALKVDEANLQRIEKLSKRGVATVRAADEQRLARDQARAARDQAKAEAESARQNLASVVTNRRSLQAAVESAAAAVKLARIDLENTKVTAPVDGRLGEVAARIGQYVTAGTRLAMLVPDRIWVVANFKETEIGDMQVGQPVRFSVDALGGEELTGTIERFSPATNSEFSVISSSNATGNFVKVARRLPVRIAIDPDQPLADRLAPGMSVVARIDTAPEEKIATMEASMTPRGRRHTD</sequence>
<evidence type="ECO:0000259" key="3">
    <source>
        <dbReference type="Pfam" id="PF25954"/>
    </source>
</evidence>
<dbReference type="GO" id="GO:0055085">
    <property type="term" value="P:transmembrane transport"/>
    <property type="evidence" value="ECO:0007669"/>
    <property type="project" value="InterPro"/>
</dbReference>
<evidence type="ECO:0000313" key="5">
    <source>
        <dbReference type="Proteomes" id="UP000609531"/>
    </source>
</evidence>
<keyword evidence="5" id="KW-1185">Reference proteome</keyword>
<dbReference type="Pfam" id="PF25954">
    <property type="entry name" value="Beta-barrel_RND_2"/>
    <property type="match status" value="1"/>
</dbReference>
<dbReference type="PANTHER" id="PTHR30386">
    <property type="entry name" value="MEMBRANE FUSION SUBUNIT OF EMRAB-TOLC MULTIDRUG EFFLUX PUMP"/>
    <property type="match status" value="1"/>
</dbReference>
<evidence type="ECO:0000259" key="2">
    <source>
        <dbReference type="Pfam" id="PF25917"/>
    </source>
</evidence>
<gene>
    <name evidence="4" type="ORF">JCR33_05320</name>
</gene>
<dbReference type="InterPro" id="IPR058792">
    <property type="entry name" value="Beta-barrel_RND_2"/>
</dbReference>
<dbReference type="RefSeq" id="WP_198880986.1">
    <property type="nucleotide sequence ID" value="NZ_JAEKJA010000003.1"/>
</dbReference>
<organism evidence="4 5">
    <name type="scientific">Acuticoccus mangrovi</name>
    <dbReference type="NCBI Taxonomy" id="2796142"/>
    <lineage>
        <taxon>Bacteria</taxon>
        <taxon>Pseudomonadati</taxon>
        <taxon>Pseudomonadota</taxon>
        <taxon>Alphaproteobacteria</taxon>
        <taxon>Hyphomicrobiales</taxon>
        <taxon>Amorphaceae</taxon>
        <taxon>Acuticoccus</taxon>
    </lineage>
</organism>
<accession>A0A934IJV1</accession>
<feature type="domain" description="Multidrug resistance protein MdtA-like barrel-sandwich hybrid" evidence="2">
    <location>
        <begin position="53"/>
        <end position="246"/>
    </location>
</feature>
<feature type="domain" description="CusB-like beta-barrel" evidence="3">
    <location>
        <begin position="250"/>
        <end position="295"/>
    </location>
</feature>
<dbReference type="Pfam" id="PF25917">
    <property type="entry name" value="BSH_RND"/>
    <property type="match status" value="1"/>
</dbReference>
<dbReference type="InterPro" id="IPR050739">
    <property type="entry name" value="MFP"/>
</dbReference>
<proteinExistence type="predicted"/>
<dbReference type="Gene3D" id="2.40.30.170">
    <property type="match status" value="1"/>
</dbReference>
<dbReference type="Gene3D" id="1.10.287.470">
    <property type="entry name" value="Helix hairpin bin"/>
    <property type="match status" value="2"/>
</dbReference>
<reference evidence="4" key="1">
    <citation type="submission" date="2020-12" db="EMBL/GenBank/DDBJ databases">
        <title>Bacterial taxonomy.</title>
        <authorList>
            <person name="Pan X."/>
        </authorList>
    </citation>
    <scope>NUCLEOTIDE SEQUENCE</scope>
    <source>
        <strain evidence="4">B2012</strain>
    </source>
</reference>
<name>A0A934IJV1_9HYPH</name>
<dbReference type="AlphaFoldDB" id="A0A934IJV1"/>
<dbReference type="SUPFAM" id="SSF111369">
    <property type="entry name" value="HlyD-like secretion proteins"/>
    <property type="match status" value="2"/>
</dbReference>
<evidence type="ECO:0000256" key="1">
    <source>
        <dbReference type="SAM" id="Coils"/>
    </source>
</evidence>
<keyword evidence="1" id="KW-0175">Coiled coil</keyword>
<dbReference type="Proteomes" id="UP000609531">
    <property type="component" value="Unassembled WGS sequence"/>
</dbReference>
<dbReference type="EMBL" id="JAEKJA010000003">
    <property type="protein sequence ID" value="MBJ3775097.1"/>
    <property type="molecule type" value="Genomic_DNA"/>
</dbReference>
<protein>
    <submittedName>
        <fullName evidence="4">HlyD family secretion protein</fullName>
    </submittedName>
</protein>
<feature type="coiled-coil region" evidence="1">
    <location>
        <begin position="90"/>
        <end position="190"/>
    </location>
</feature>
<comment type="caution">
    <text evidence="4">The sequence shown here is derived from an EMBL/GenBank/DDBJ whole genome shotgun (WGS) entry which is preliminary data.</text>
</comment>
<dbReference type="PANTHER" id="PTHR30386:SF24">
    <property type="entry name" value="MULTIDRUG RESISTANCE EFFLUX PUMP"/>
    <property type="match status" value="1"/>
</dbReference>